<sequence>MLKRVFIKNLNILNLKVFQLVKDNSTHMKPLHTIKLVASRYALLGLLAATATACFNEPNYSNVPQIDFKGFSKYTLEAGTGVGQQRRDSLVITIGFKDGDGDLGNNMPLSNAEEEQYMQAGGWGNYKIRTFRLENNQFRELNNTEERFLIFPRLAREGKTGAIEGSLDLRQIYPYGTRTTNYRVKYRIQIRDRALNVSNEIETDTITVPYAN</sequence>
<organism evidence="1 2">
    <name type="scientific">Spirosoma fluviale</name>
    <dbReference type="NCBI Taxonomy" id="1597977"/>
    <lineage>
        <taxon>Bacteria</taxon>
        <taxon>Pseudomonadati</taxon>
        <taxon>Bacteroidota</taxon>
        <taxon>Cytophagia</taxon>
        <taxon>Cytophagales</taxon>
        <taxon>Cytophagaceae</taxon>
        <taxon>Spirosoma</taxon>
    </lineage>
</organism>
<evidence type="ECO:0000313" key="2">
    <source>
        <dbReference type="Proteomes" id="UP000219452"/>
    </source>
</evidence>
<dbReference type="EMBL" id="OCNH01000003">
    <property type="protein sequence ID" value="SOD91903.1"/>
    <property type="molecule type" value="Genomic_DNA"/>
</dbReference>
<protein>
    <submittedName>
        <fullName evidence="1">Uncharacterized protein</fullName>
    </submittedName>
</protein>
<evidence type="ECO:0000313" key="1">
    <source>
        <dbReference type="EMBL" id="SOD91903.1"/>
    </source>
</evidence>
<dbReference type="Proteomes" id="UP000219452">
    <property type="component" value="Unassembled WGS sequence"/>
</dbReference>
<gene>
    <name evidence="1" type="ORF">SAMN06269250_3698</name>
</gene>
<dbReference type="AlphaFoldDB" id="A0A286G8N4"/>
<keyword evidence="2" id="KW-1185">Reference proteome</keyword>
<reference evidence="2" key="1">
    <citation type="submission" date="2017-09" db="EMBL/GenBank/DDBJ databases">
        <authorList>
            <person name="Varghese N."/>
            <person name="Submissions S."/>
        </authorList>
    </citation>
    <scope>NUCLEOTIDE SEQUENCE [LARGE SCALE GENOMIC DNA]</scope>
    <source>
        <strain evidence="2">DSM 29961</strain>
    </source>
</reference>
<accession>A0A286G8N4</accession>
<name>A0A286G8N4_9BACT</name>
<dbReference type="RefSeq" id="WP_245877889.1">
    <property type="nucleotide sequence ID" value="NZ_OCNH01000003.1"/>
</dbReference>
<proteinExistence type="predicted"/>